<keyword evidence="1" id="KW-0175">Coiled coil</keyword>
<feature type="coiled-coil region" evidence="1">
    <location>
        <begin position="11"/>
        <end position="63"/>
    </location>
</feature>
<evidence type="ECO:0000313" key="3">
    <source>
        <dbReference type="Proteomes" id="UP000557509"/>
    </source>
</evidence>
<organism evidence="2 3">
    <name type="scientific">Toxoplasma gondii</name>
    <dbReference type="NCBI Taxonomy" id="5811"/>
    <lineage>
        <taxon>Eukaryota</taxon>
        <taxon>Sar</taxon>
        <taxon>Alveolata</taxon>
        <taxon>Apicomplexa</taxon>
        <taxon>Conoidasida</taxon>
        <taxon>Coccidia</taxon>
        <taxon>Eucoccidiorida</taxon>
        <taxon>Eimeriorina</taxon>
        <taxon>Sarcocystidae</taxon>
        <taxon>Toxoplasma</taxon>
    </lineage>
</organism>
<gene>
    <name evidence="2" type="ORF">TGRH88_067000</name>
</gene>
<accession>A0A7J6K2N0</accession>
<proteinExistence type="predicted"/>
<evidence type="ECO:0000313" key="2">
    <source>
        <dbReference type="EMBL" id="KAF4640892.1"/>
    </source>
</evidence>
<dbReference type="AlphaFoldDB" id="A0A7J6K2N0"/>
<dbReference type="VEuPathDB" id="ToxoDB:TGME49_500196"/>
<dbReference type="Proteomes" id="UP000557509">
    <property type="component" value="Unassembled WGS sequence"/>
</dbReference>
<comment type="caution">
    <text evidence="2">The sequence shown here is derived from an EMBL/GenBank/DDBJ whole genome shotgun (WGS) entry which is preliminary data.</text>
</comment>
<reference evidence="2 3" key="1">
    <citation type="submission" date="2020-03" db="EMBL/GenBank/DDBJ databases">
        <title>Genome sequence of Toxoplasma gondii RH-88 strain.</title>
        <authorList>
            <person name="Lorenzi H.A."/>
            <person name="Venepally P."/>
            <person name="Rozenberg A."/>
            <person name="Sibley D."/>
        </authorList>
    </citation>
    <scope>NUCLEOTIDE SEQUENCE [LARGE SCALE GENOMIC DNA]</scope>
    <source>
        <strain evidence="2 3">RH-88</strain>
    </source>
</reference>
<sequence length="71" mass="8230">MSGRVVTDEVIAKHEKRLRQCEATAQLERAAVRKAEAAAEDAAERARQVKQDIQEMIRMKEREFRKQCTVM</sequence>
<keyword evidence="3" id="KW-1185">Reference proteome</keyword>
<protein>
    <submittedName>
        <fullName evidence="2">Uncharacterized protein</fullName>
    </submittedName>
</protein>
<evidence type="ECO:0000256" key="1">
    <source>
        <dbReference type="SAM" id="Coils"/>
    </source>
</evidence>
<dbReference type="EMBL" id="JAAUHK010000194">
    <property type="protein sequence ID" value="KAF4640892.1"/>
    <property type="molecule type" value="Genomic_DNA"/>
</dbReference>
<name>A0A7J6K2N0_TOXGO</name>